<keyword evidence="1" id="KW-0812">Transmembrane</keyword>
<dbReference type="RefSeq" id="WP_377932526.1">
    <property type="nucleotide sequence ID" value="NZ_JBHUMF010000007.1"/>
</dbReference>
<evidence type="ECO:0000313" key="2">
    <source>
        <dbReference type="EMBL" id="MFD2679695.1"/>
    </source>
</evidence>
<keyword evidence="3" id="KW-1185">Reference proteome</keyword>
<dbReference type="EMBL" id="JBHUMF010000007">
    <property type="protein sequence ID" value="MFD2679695.1"/>
    <property type="molecule type" value="Genomic_DNA"/>
</dbReference>
<organism evidence="2 3">
    <name type="scientific">Bacillus seohaeanensis</name>
    <dbReference type="NCBI Taxonomy" id="284580"/>
    <lineage>
        <taxon>Bacteria</taxon>
        <taxon>Bacillati</taxon>
        <taxon>Bacillota</taxon>
        <taxon>Bacilli</taxon>
        <taxon>Bacillales</taxon>
        <taxon>Bacillaceae</taxon>
        <taxon>Bacillus</taxon>
    </lineage>
</organism>
<sequence>MRPETFASLIFFSILNIIITTVFSSVIISQNNTIKSMAQEGSEK</sequence>
<feature type="transmembrane region" description="Helical" evidence="1">
    <location>
        <begin position="6"/>
        <end position="28"/>
    </location>
</feature>
<evidence type="ECO:0000256" key="1">
    <source>
        <dbReference type="SAM" id="Phobius"/>
    </source>
</evidence>
<accession>A0ABW5RMT2</accession>
<name>A0ABW5RMT2_9BACI</name>
<proteinExistence type="predicted"/>
<keyword evidence="1" id="KW-0472">Membrane</keyword>
<evidence type="ECO:0000313" key="3">
    <source>
        <dbReference type="Proteomes" id="UP001597506"/>
    </source>
</evidence>
<protein>
    <submittedName>
        <fullName evidence="2">Uncharacterized protein</fullName>
    </submittedName>
</protein>
<dbReference type="Proteomes" id="UP001597506">
    <property type="component" value="Unassembled WGS sequence"/>
</dbReference>
<comment type="caution">
    <text evidence="2">The sequence shown here is derived from an EMBL/GenBank/DDBJ whole genome shotgun (WGS) entry which is preliminary data.</text>
</comment>
<keyword evidence="1" id="KW-1133">Transmembrane helix</keyword>
<gene>
    <name evidence="2" type="ORF">ACFSUL_02905</name>
</gene>
<reference evidence="3" key="1">
    <citation type="journal article" date="2019" name="Int. J. Syst. Evol. Microbiol.">
        <title>The Global Catalogue of Microorganisms (GCM) 10K type strain sequencing project: providing services to taxonomists for standard genome sequencing and annotation.</title>
        <authorList>
            <consortium name="The Broad Institute Genomics Platform"/>
            <consortium name="The Broad Institute Genome Sequencing Center for Infectious Disease"/>
            <person name="Wu L."/>
            <person name="Ma J."/>
        </authorList>
    </citation>
    <scope>NUCLEOTIDE SEQUENCE [LARGE SCALE GENOMIC DNA]</scope>
    <source>
        <strain evidence="3">KCTC 3913</strain>
    </source>
</reference>